<feature type="transmembrane region" description="Helical" evidence="1">
    <location>
        <begin position="240"/>
        <end position="260"/>
    </location>
</feature>
<dbReference type="RefSeq" id="WP_069700176.1">
    <property type="nucleotide sequence ID" value="NZ_JAGGMA010000006.1"/>
</dbReference>
<accession>A0A1E5KTC4</accession>
<dbReference type="Proteomes" id="UP000095256">
    <property type="component" value="Unassembled WGS sequence"/>
</dbReference>
<evidence type="ECO:0000313" key="3">
    <source>
        <dbReference type="Proteomes" id="UP000095256"/>
    </source>
</evidence>
<dbReference type="STRING" id="762845.BCR26_06565"/>
<feature type="transmembrane region" description="Helical" evidence="1">
    <location>
        <begin position="12"/>
        <end position="34"/>
    </location>
</feature>
<feature type="transmembrane region" description="Helical" evidence="1">
    <location>
        <begin position="166"/>
        <end position="190"/>
    </location>
</feature>
<dbReference type="AlphaFoldDB" id="A0A1E5KTC4"/>
<dbReference type="EMBL" id="MIEK01000078">
    <property type="protein sequence ID" value="OEH80889.1"/>
    <property type="molecule type" value="Genomic_DNA"/>
</dbReference>
<sequence length="264" mass="30337">MNSLTKNRFKGLTTFDLKVIGIVLMFIDHIHQMFVPMGAPSWIDWFGRPVATLFFFVSVVGFSHTRSKEKYMFRLYIGMILMSYGSFALQRIVGYEEVQLMNNIFRDLLVGTMMMYGIDKISEGYKSKKIGKGLLGLGFILLPIVSSALLIMLMSNLTTAIIAANIANFVPALMFTENGLMVLLIPLMYLARNQRWLQCLMIVLAAVFFFSQGSTQWIMIFAVIPMLLFNGEKGKGMRNFFYIFYPAHIWILYLISAYIFTHFY</sequence>
<evidence type="ECO:0008006" key="4">
    <source>
        <dbReference type="Google" id="ProtNLM"/>
    </source>
</evidence>
<dbReference type="Pfam" id="PF05857">
    <property type="entry name" value="TraX"/>
    <property type="match status" value="1"/>
</dbReference>
<proteinExistence type="predicted"/>
<keyword evidence="1" id="KW-0472">Membrane</keyword>
<keyword evidence="1" id="KW-0812">Transmembrane</keyword>
<name>A0A1E5KTC4_9ENTE</name>
<protein>
    <recommendedName>
        <fullName evidence="4">TraX protein</fullName>
    </recommendedName>
</protein>
<keyword evidence="3" id="KW-1185">Reference proteome</keyword>
<evidence type="ECO:0000256" key="1">
    <source>
        <dbReference type="SAM" id="Phobius"/>
    </source>
</evidence>
<dbReference type="OrthoDB" id="9781069at2"/>
<dbReference type="InterPro" id="IPR008875">
    <property type="entry name" value="TraX"/>
</dbReference>
<gene>
    <name evidence="2" type="ORF">BCR26_06565</name>
</gene>
<feature type="transmembrane region" description="Helical" evidence="1">
    <location>
        <begin position="202"/>
        <end position="228"/>
    </location>
</feature>
<evidence type="ECO:0000313" key="2">
    <source>
        <dbReference type="EMBL" id="OEH80889.1"/>
    </source>
</evidence>
<organism evidence="2 3">
    <name type="scientific">Enterococcus rivorum</name>
    <dbReference type="NCBI Taxonomy" id="762845"/>
    <lineage>
        <taxon>Bacteria</taxon>
        <taxon>Bacillati</taxon>
        <taxon>Bacillota</taxon>
        <taxon>Bacilli</taxon>
        <taxon>Lactobacillales</taxon>
        <taxon>Enterococcaceae</taxon>
        <taxon>Enterococcus</taxon>
    </lineage>
</organism>
<feature type="transmembrane region" description="Helical" evidence="1">
    <location>
        <begin position="46"/>
        <end position="63"/>
    </location>
</feature>
<reference evidence="2 3" key="1">
    <citation type="submission" date="2016-09" db="EMBL/GenBank/DDBJ databases">
        <authorList>
            <person name="Capua I."/>
            <person name="De Benedictis P."/>
            <person name="Joannis T."/>
            <person name="Lombin L.H."/>
            <person name="Cattoli G."/>
        </authorList>
    </citation>
    <scope>NUCLEOTIDE SEQUENCE [LARGE SCALE GENOMIC DNA]</scope>
    <source>
        <strain evidence="2 3">LMG 25899</strain>
    </source>
</reference>
<comment type="caution">
    <text evidence="2">The sequence shown here is derived from an EMBL/GenBank/DDBJ whole genome shotgun (WGS) entry which is preliminary data.</text>
</comment>
<keyword evidence="1" id="KW-1133">Transmembrane helix</keyword>
<feature type="transmembrane region" description="Helical" evidence="1">
    <location>
        <begin position="75"/>
        <end position="92"/>
    </location>
</feature>
<feature type="transmembrane region" description="Helical" evidence="1">
    <location>
        <begin position="134"/>
        <end position="154"/>
    </location>
</feature>